<evidence type="ECO:0000313" key="3">
    <source>
        <dbReference type="Proteomes" id="UP000262172"/>
    </source>
</evidence>
<evidence type="ECO:0000256" key="1">
    <source>
        <dbReference type="SAM" id="SignalP"/>
    </source>
</evidence>
<gene>
    <name evidence="2" type="ORF">DY023_06265</name>
</gene>
<evidence type="ECO:0000313" key="2">
    <source>
        <dbReference type="EMBL" id="REJ06381.1"/>
    </source>
</evidence>
<dbReference type="Pfam" id="PF09683">
    <property type="entry name" value="Lactococcin_972"/>
    <property type="match status" value="1"/>
</dbReference>
<dbReference type="Gene3D" id="2.60.40.2850">
    <property type="match status" value="1"/>
</dbReference>
<dbReference type="NCBIfam" id="TIGR01653">
    <property type="entry name" value="lactococcin_972"/>
    <property type="match status" value="1"/>
</dbReference>
<dbReference type="RefSeq" id="WP_116241490.1">
    <property type="nucleotide sequence ID" value="NZ_QUAB01000035.1"/>
</dbReference>
<dbReference type="EMBL" id="QUAB01000035">
    <property type="protein sequence ID" value="REJ06381.1"/>
    <property type="molecule type" value="Genomic_DNA"/>
</dbReference>
<feature type="signal peptide" evidence="1">
    <location>
        <begin position="1"/>
        <end position="27"/>
    </location>
</feature>
<organism evidence="2 3">
    <name type="scientific">Microbacterium bovistercoris</name>
    <dbReference type="NCBI Taxonomy" id="2293570"/>
    <lineage>
        <taxon>Bacteria</taxon>
        <taxon>Bacillati</taxon>
        <taxon>Actinomycetota</taxon>
        <taxon>Actinomycetes</taxon>
        <taxon>Micrococcales</taxon>
        <taxon>Microbacteriaceae</taxon>
        <taxon>Microbacterium</taxon>
    </lineage>
</organism>
<accession>A0A371NWP9</accession>
<dbReference type="AlphaFoldDB" id="A0A371NWP9"/>
<keyword evidence="3" id="KW-1185">Reference proteome</keyword>
<comment type="caution">
    <text evidence="2">The sequence shown here is derived from an EMBL/GenBank/DDBJ whole genome shotgun (WGS) entry which is preliminary data.</text>
</comment>
<sequence length="98" mass="10342">MTIKKTLIRLGVSAGLASALVLGSAVAASATIAYPSGGIWSYGVSDRNYSDFFHGADHRSSVSNANGLVRSGRTSGNVWSYASQAKTLSGNKAYWYVY</sequence>
<dbReference type="Proteomes" id="UP000262172">
    <property type="component" value="Unassembled WGS sequence"/>
</dbReference>
<protein>
    <submittedName>
        <fullName evidence="2">Lactococcin 972 family bacteriocin</fullName>
    </submittedName>
</protein>
<feature type="chain" id="PRO_5016688018" evidence="1">
    <location>
        <begin position="28"/>
        <end position="98"/>
    </location>
</feature>
<keyword evidence="1" id="KW-0732">Signal</keyword>
<name>A0A371NWP9_9MICO</name>
<dbReference type="OrthoDB" id="5125456at2"/>
<reference evidence="2 3" key="1">
    <citation type="submission" date="2018-08" db="EMBL/GenBank/DDBJ databases">
        <title>Isolation, diversity and antifungal activity of Actinobacteria from cow dung.</title>
        <authorList>
            <person name="Ling L."/>
        </authorList>
    </citation>
    <scope>NUCLEOTIDE SEQUENCE [LARGE SCALE GENOMIC DNA]</scope>
    <source>
        <strain evidence="2 3">NEAU-LLE</strain>
    </source>
</reference>
<dbReference type="InterPro" id="IPR006540">
    <property type="entry name" value="Lactococcin_972"/>
</dbReference>
<proteinExistence type="predicted"/>